<name>A0A9X1KPT1_9FLAO</name>
<accession>A0A9X1KPT1</accession>
<proteinExistence type="predicted"/>
<dbReference type="Proteomes" id="UP001139366">
    <property type="component" value="Unassembled WGS sequence"/>
</dbReference>
<reference evidence="1 2" key="1">
    <citation type="journal article" date="2023" name="Antonie Van Leeuwenhoek">
        <title>Flavobacterium potami sp. nov., a multi-metal resistance genes harbouring bacterium isolated from shallow river silt.</title>
        <authorList>
            <person name="Li S."/>
            <person name="Mao S."/>
            <person name="Mu W."/>
            <person name="Guo B."/>
            <person name="Li C."/>
            <person name="Zhu Q."/>
            <person name="Hou X."/>
            <person name="Zhao Y."/>
            <person name="Wei S."/>
            <person name="Liu H."/>
            <person name="Liu A."/>
        </authorList>
    </citation>
    <scope>NUCLEOTIDE SEQUENCE [LARGE SCALE GENOMIC DNA]</scope>
    <source>
        <strain evidence="1 2">17A</strain>
    </source>
</reference>
<comment type="caution">
    <text evidence="1">The sequence shown here is derived from an EMBL/GenBank/DDBJ whole genome shotgun (WGS) entry which is preliminary data.</text>
</comment>
<sequence length="141" mass="16174">MKYLISFIVVLALFTNCKSREEDQSPDDINTTKEIKSPKETVQAYLAATNHFDFKAAKEFLIPNKPNLMLLETIKKMEKSLPDDRKSAFLDKEKEASYFEKEVTDSTAQIIVTPNKEATSQIKFKLLKVKSNWLIESVVSH</sequence>
<evidence type="ECO:0000313" key="1">
    <source>
        <dbReference type="EMBL" id="MBZ4034780.1"/>
    </source>
</evidence>
<protein>
    <recommendedName>
        <fullName evidence="3">DUF4878 domain-containing protein</fullName>
    </recommendedName>
</protein>
<dbReference type="AlphaFoldDB" id="A0A9X1KPT1"/>
<organism evidence="1 2">
    <name type="scientific">Flavobacterium potami</name>
    <dbReference type="NCBI Taxonomy" id="2872310"/>
    <lineage>
        <taxon>Bacteria</taxon>
        <taxon>Pseudomonadati</taxon>
        <taxon>Bacteroidota</taxon>
        <taxon>Flavobacteriia</taxon>
        <taxon>Flavobacteriales</taxon>
        <taxon>Flavobacteriaceae</taxon>
        <taxon>Flavobacterium</taxon>
    </lineage>
</organism>
<evidence type="ECO:0000313" key="2">
    <source>
        <dbReference type="Proteomes" id="UP001139366"/>
    </source>
</evidence>
<dbReference type="EMBL" id="JAINUY010000002">
    <property type="protein sequence ID" value="MBZ4034780.1"/>
    <property type="molecule type" value="Genomic_DNA"/>
</dbReference>
<evidence type="ECO:0008006" key="3">
    <source>
        <dbReference type="Google" id="ProtNLM"/>
    </source>
</evidence>
<gene>
    <name evidence="1" type="ORF">K6T82_08380</name>
</gene>
<keyword evidence="2" id="KW-1185">Reference proteome</keyword>
<dbReference type="RefSeq" id="WP_223705484.1">
    <property type="nucleotide sequence ID" value="NZ_JAINUY010000002.1"/>
</dbReference>